<dbReference type="Gene3D" id="3.20.10.10">
    <property type="entry name" value="D-amino Acid Aminotransferase, subunit A, domain 2"/>
    <property type="match status" value="1"/>
</dbReference>
<comment type="caution">
    <text evidence="6">The sequence shown here is derived from an EMBL/GenBank/DDBJ whole genome shotgun (WGS) entry which is preliminary data.</text>
</comment>
<evidence type="ECO:0000313" key="7">
    <source>
        <dbReference type="Proteomes" id="UP001596170"/>
    </source>
</evidence>
<gene>
    <name evidence="6" type="primary">pabC</name>
    <name evidence="6" type="ORF">ACFPYN_09275</name>
</gene>
<dbReference type="EMBL" id="JBHSRI010000011">
    <property type="protein sequence ID" value="MFC6039610.1"/>
    <property type="molecule type" value="Genomic_DNA"/>
</dbReference>
<protein>
    <submittedName>
        <fullName evidence="6">Aminodeoxychorismate lyase</fullName>
        <ecNumber evidence="6">4.1.3.38</ecNumber>
    </submittedName>
</protein>
<evidence type="ECO:0000313" key="6">
    <source>
        <dbReference type="EMBL" id="MFC6039610.1"/>
    </source>
</evidence>
<dbReference type="SUPFAM" id="SSF56752">
    <property type="entry name" value="D-aminoacid aminotransferase-like PLP-dependent enzymes"/>
    <property type="match status" value="1"/>
</dbReference>
<dbReference type="Proteomes" id="UP001596170">
    <property type="component" value="Unassembled WGS sequence"/>
</dbReference>
<dbReference type="CDD" id="cd00449">
    <property type="entry name" value="PLPDE_IV"/>
    <property type="match status" value="1"/>
</dbReference>
<evidence type="ECO:0000256" key="4">
    <source>
        <dbReference type="RuleBase" id="RU004106"/>
    </source>
</evidence>
<dbReference type="NCBIfam" id="NF005800">
    <property type="entry name" value="PRK07650.1"/>
    <property type="match status" value="1"/>
</dbReference>
<accession>A0ABW1L6L9</accession>
<dbReference type="InterPro" id="IPR036038">
    <property type="entry name" value="Aminotransferase-like"/>
</dbReference>
<evidence type="ECO:0000256" key="1">
    <source>
        <dbReference type="ARBA" id="ARBA00001933"/>
    </source>
</evidence>
<dbReference type="InterPro" id="IPR043132">
    <property type="entry name" value="BCAT-like_C"/>
</dbReference>
<comment type="similarity">
    <text evidence="2 4">Belongs to the class-IV pyridoxal-phosphate-dependent aminotransferase family.</text>
</comment>
<keyword evidence="6" id="KW-0456">Lyase</keyword>
<dbReference type="RefSeq" id="WP_377733731.1">
    <property type="nucleotide sequence ID" value="NZ_JBHSRI010000011.1"/>
</dbReference>
<dbReference type="PANTHER" id="PTHR42743:SF11">
    <property type="entry name" value="AMINODEOXYCHORISMATE LYASE"/>
    <property type="match status" value="1"/>
</dbReference>
<dbReference type="PANTHER" id="PTHR42743">
    <property type="entry name" value="AMINO-ACID AMINOTRANSFERASE"/>
    <property type="match status" value="1"/>
</dbReference>
<dbReference type="Pfam" id="PF01063">
    <property type="entry name" value="Aminotran_4"/>
    <property type="match status" value="1"/>
</dbReference>
<evidence type="ECO:0000256" key="3">
    <source>
        <dbReference type="ARBA" id="ARBA00022898"/>
    </source>
</evidence>
<dbReference type="EC" id="4.1.3.38" evidence="6"/>
<name>A0ABW1L6L9_9BACL</name>
<sequence>MWAWMNGEFVKADELRISPFDHGFLYGLGFFETFRTYEGQPFLLEEHIERLRKALDEFRIDVELDVDKLTAIICELNARSGGEDGYFRLNVSAGVHDIGLAPSVYEKPTVILFRKNLPPLTRGKEKSAVWLKTRRNTPESEQRYKSHHYANNVLARLELPSLAEQEGFFLTGEGHVAEGITSNIFWVKDGGLYTPALETGILAGITRDWVIWEAHSLGINVVEGLFTPDKLEAAEEVFVTNAVQELVPILQLGSSRFAGRNGMLYTKLHELYVKQVEQTSKER</sequence>
<keyword evidence="7" id="KW-1185">Reference proteome</keyword>
<comment type="cofactor">
    <cofactor evidence="1 5">
        <name>pyridoxal 5'-phosphate</name>
        <dbReference type="ChEBI" id="CHEBI:597326"/>
    </cofactor>
</comment>
<dbReference type="InterPro" id="IPR043131">
    <property type="entry name" value="BCAT-like_N"/>
</dbReference>
<proteinExistence type="inferred from homology"/>
<keyword evidence="3 5" id="KW-0663">Pyridoxal phosphate</keyword>
<dbReference type="InterPro" id="IPR018300">
    <property type="entry name" value="Aminotrans_IV_CS"/>
</dbReference>
<organism evidence="6 7">
    <name type="scientific">Paenisporosarcina macmurdoensis</name>
    <dbReference type="NCBI Taxonomy" id="212659"/>
    <lineage>
        <taxon>Bacteria</taxon>
        <taxon>Bacillati</taxon>
        <taxon>Bacillota</taxon>
        <taxon>Bacilli</taxon>
        <taxon>Bacillales</taxon>
        <taxon>Caryophanaceae</taxon>
        <taxon>Paenisporosarcina</taxon>
    </lineage>
</organism>
<dbReference type="InterPro" id="IPR001544">
    <property type="entry name" value="Aminotrans_IV"/>
</dbReference>
<dbReference type="Gene3D" id="3.30.470.10">
    <property type="match status" value="1"/>
</dbReference>
<dbReference type="GO" id="GO:0008696">
    <property type="term" value="F:4-amino-4-deoxychorismate lyase activity"/>
    <property type="evidence" value="ECO:0007669"/>
    <property type="project" value="UniProtKB-EC"/>
</dbReference>
<dbReference type="PROSITE" id="PS00770">
    <property type="entry name" value="AA_TRANSFER_CLASS_4"/>
    <property type="match status" value="1"/>
</dbReference>
<reference evidence="7" key="1">
    <citation type="journal article" date="2019" name="Int. J. Syst. Evol. Microbiol.">
        <title>The Global Catalogue of Microorganisms (GCM) 10K type strain sequencing project: providing services to taxonomists for standard genome sequencing and annotation.</title>
        <authorList>
            <consortium name="The Broad Institute Genomics Platform"/>
            <consortium name="The Broad Institute Genome Sequencing Center for Infectious Disease"/>
            <person name="Wu L."/>
            <person name="Ma J."/>
        </authorList>
    </citation>
    <scope>NUCLEOTIDE SEQUENCE [LARGE SCALE GENOMIC DNA]</scope>
    <source>
        <strain evidence="7">CCUG 54527</strain>
    </source>
</reference>
<evidence type="ECO:0000256" key="2">
    <source>
        <dbReference type="ARBA" id="ARBA00009320"/>
    </source>
</evidence>
<dbReference type="InterPro" id="IPR050571">
    <property type="entry name" value="Class-IV_PLP-Dep_Aminotrnsfr"/>
</dbReference>
<evidence type="ECO:0000256" key="5">
    <source>
        <dbReference type="RuleBase" id="RU004516"/>
    </source>
</evidence>